<dbReference type="Proteomes" id="UP000003530">
    <property type="component" value="Unassembled WGS sequence"/>
</dbReference>
<name>F0IIU9_STRSA</name>
<proteinExistence type="predicted"/>
<evidence type="ECO:0000313" key="1">
    <source>
        <dbReference type="EMBL" id="EGD37677.1"/>
    </source>
</evidence>
<dbReference type="RefSeq" id="WP_002908251.1">
    <property type="nucleotide sequence ID" value="NZ_GL872442.1"/>
</dbReference>
<evidence type="ECO:0000313" key="2">
    <source>
        <dbReference type="Proteomes" id="UP000003530"/>
    </source>
</evidence>
<dbReference type="PATRIC" id="fig|888811.3.peg.49"/>
<gene>
    <name evidence="1" type="ORF">HMPREF9383_0051</name>
</gene>
<reference evidence="1 2" key="1">
    <citation type="submission" date="2011-02" db="EMBL/GenBank/DDBJ databases">
        <authorList>
            <person name="Muzny D."/>
            <person name="Qin X."/>
            <person name="Deng J."/>
            <person name="Jiang H."/>
            <person name="Liu Y."/>
            <person name="Qu J."/>
            <person name="Song X.-Z."/>
            <person name="Zhang L."/>
            <person name="Thornton R."/>
            <person name="Coyle M."/>
            <person name="Francisco L."/>
            <person name="Jackson L."/>
            <person name="Javaid M."/>
            <person name="Korchina V."/>
            <person name="Kovar C."/>
            <person name="Mata R."/>
            <person name="Mathew T."/>
            <person name="Ngo R."/>
            <person name="Nguyen L."/>
            <person name="Nguyen N."/>
            <person name="Okwuonu G."/>
            <person name="Ongeri F."/>
            <person name="Pham C."/>
            <person name="Simmons D."/>
            <person name="Wilczek-Boney K."/>
            <person name="Hale W."/>
            <person name="Jakkamsetti A."/>
            <person name="Pham P."/>
            <person name="Ruth R."/>
            <person name="San Lucas F."/>
            <person name="Warren J."/>
            <person name="Zhang J."/>
            <person name="Zhao Z."/>
            <person name="Zhou C."/>
            <person name="Zhu D."/>
            <person name="Lee S."/>
            <person name="Bess C."/>
            <person name="Blankenburg K."/>
            <person name="Forbes L."/>
            <person name="Fu Q."/>
            <person name="Gubbala S."/>
            <person name="Hirani K."/>
            <person name="Jayaseelan J.C."/>
            <person name="Lara F."/>
            <person name="Munidasa M."/>
            <person name="Palculict T."/>
            <person name="Patil S."/>
            <person name="Pu L.-L."/>
            <person name="Saada N."/>
            <person name="Tang L."/>
            <person name="Weissenberger G."/>
            <person name="Zhu Y."/>
            <person name="Hemphill L."/>
            <person name="Shang Y."/>
            <person name="Youmans B."/>
            <person name="Ayvaz T."/>
            <person name="Ross M."/>
            <person name="Santibanez J."/>
            <person name="Aqrawi P."/>
            <person name="Gross S."/>
            <person name="Joshi V."/>
            <person name="Fowler G."/>
            <person name="Nazareth L."/>
            <person name="Reid J."/>
            <person name="Worley K."/>
            <person name="Petrosino J."/>
            <person name="Highlander S."/>
            <person name="Gibbs R."/>
        </authorList>
    </citation>
    <scope>NUCLEOTIDE SEQUENCE [LARGE SCALE GENOMIC DNA]</scope>
    <source>
        <strain evidence="1 2">SK150</strain>
    </source>
</reference>
<comment type="caution">
    <text evidence="1">The sequence shown here is derived from an EMBL/GenBank/DDBJ whole genome shotgun (WGS) entry which is preliminary data.</text>
</comment>
<dbReference type="AlphaFoldDB" id="F0IIU9"/>
<protein>
    <submittedName>
        <fullName evidence="1">Tachykinin family protein</fullName>
    </submittedName>
</protein>
<accession>F0IIU9</accession>
<organism evidence="1 2">
    <name type="scientific">Streptococcus sanguinis SK150</name>
    <dbReference type="NCBI Taxonomy" id="888811"/>
    <lineage>
        <taxon>Bacteria</taxon>
        <taxon>Bacillati</taxon>
        <taxon>Bacillota</taxon>
        <taxon>Bacilli</taxon>
        <taxon>Lactobacillales</taxon>
        <taxon>Streptococcaceae</taxon>
        <taxon>Streptococcus</taxon>
    </lineage>
</organism>
<dbReference type="HOGENOM" id="CLU_408774_0_0_9"/>
<dbReference type="EMBL" id="AEXY01000002">
    <property type="protein sequence ID" value="EGD37677.1"/>
    <property type="molecule type" value="Genomic_DNA"/>
</dbReference>
<sequence length="690" mass="76632">MSDIIKVHDLPGIEDYGKSISEFSKSYSAAVSDTERTFSLKKQNSELDALEAFYNKLNILQEKVFHKVPEALEKYSTTNTVFSSTVKNAGFEVKAWTSESGKGTVTQTLTGDQTTAVSDVKSKLQPALDTATQLLEIDSINLSPIQSKAEEELSTESTNRTNTHNAVDGAHRTFVQGLDETTETINRLQRDVNNAKSILRMPADFVMNSISHKVLTKDKMYYLDSMSSDVDASVVKDVLSESPGNIMKQRPEEISESAYNVLSAEVTDWVIRGKKGDKLAEKKLNHFVGAMGDEPTTKVDQFTTSMLQAGDREAWTLIANMKQNRAKNPNDPKIGRDQERLTNVNEFIGLMKSINLLDIGYGTEISELAHETYKIPTFKSTTTTKRMKNIDITNSGVTFSVSTNIKAFERKNVLDTVAVDQPIKDETTTETYRSGTMAGIGANLVYNKAKAAELQKAREDALEAFQKDVTASVSKGIVNTILPGSVTVLELLQSFSGDDESKAEGLASLSDYIPSKKGSNALSAISNVAKAQFAFNSKVDELQQEKLEQTQKSIGEYLRKGTWYLEGDKKTYTDSSIYYDFNATLRAEEMDDRGMLGYVETKVPEAAQSGLTPEQWIQKQIENNNVKLDDETKNYLMGKSDQKISDMNQNQIDKLTNALNGVINGNDSTGNKGVEKYILYLDEKYEYKEN</sequence>